<dbReference type="PANTHER" id="PTHR38340">
    <property type="entry name" value="S-LAYER PROTEIN"/>
    <property type="match status" value="1"/>
</dbReference>
<proteinExistence type="predicted"/>
<dbReference type="EC" id="5.1.3.37" evidence="4"/>
<evidence type="ECO:0000313" key="5">
    <source>
        <dbReference type="Proteomes" id="UP000326557"/>
    </source>
</evidence>
<keyword evidence="4" id="KW-0413">Isomerase</keyword>
<evidence type="ECO:0000313" key="4">
    <source>
        <dbReference type="EMBL" id="VVO33456.1"/>
    </source>
</evidence>
<dbReference type="GO" id="GO:0005576">
    <property type="term" value="C:extracellular region"/>
    <property type="evidence" value="ECO:0007669"/>
    <property type="project" value="UniProtKB-SubCell"/>
</dbReference>
<dbReference type="InterPro" id="IPR050557">
    <property type="entry name" value="RTX_toxin/Mannuronan_C5-epim"/>
</dbReference>
<dbReference type="InterPro" id="IPR018511">
    <property type="entry name" value="Hemolysin-typ_Ca-bd_CS"/>
</dbReference>
<keyword evidence="2" id="KW-0964">Secreted</keyword>
<dbReference type="EMBL" id="CABVHP010000023">
    <property type="protein sequence ID" value="VVO33456.1"/>
    <property type="molecule type" value="Genomic_DNA"/>
</dbReference>
<name>A0A5E7F2W0_PSEFL</name>
<accession>A0A5E7F2W0</accession>
<organism evidence="4 5">
    <name type="scientific">Pseudomonas fluorescens</name>
    <dbReference type="NCBI Taxonomy" id="294"/>
    <lineage>
        <taxon>Bacteria</taxon>
        <taxon>Pseudomonadati</taxon>
        <taxon>Pseudomonadota</taxon>
        <taxon>Gammaproteobacteria</taxon>
        <taxon>Pseudomonadales</taxon>
        <taxon>Pseudomonadaceae</taxon>
        <taxon>Pseudomonas</taxon>
    </lineage>
</organism>
<protein>
    <submittedName>
        <fullName evidence="4">Mannuronan C5-epimerase AlgE5</fullName>
        <ecNumber evidence="4">5.1.3.37</ecNumber>
    </submittedName>
</protein>
<dbReference type="InterPro" id="IPR001343">
    <property type="entry name" value="Hemolysn_Ca-bd"/>
</dbReference>
<dbReference type="PRINTS" id="PR00313">
    <property type="entry name" value="CABNDNGRPT"/>
</dbReference>
<evidence type="ECO:0000256" key="1">
    <source>
        <dbReference type="ARBA" id="ARBA00004613"/>
    </source>
</evidence>
<reference evidence="4 5" key="1">
    <citation type="submission" date="2019-09" db="EMBL/GenBank/DDBJ databases">
        <authorList>
            <person name="Chandra G."/>
            <person name="Truman W A."/>
        </authorList>
    </citation>
    <scope>NUCLEOTIDE SEQUENCE [LARGE SCALE GENOMIC DNA]</scope>
    <source>
        <strain evidence="4">PS704</strain>
    </source>
</reference>
<dbReference type="GO" id="GO:0005509">
    <property type="term" value="F:calcium ion binding"/>
    <property type="evidence" value="ECO:0007669"/>
    <property type="project" value="InterPro"/>
</dbReference>
<dbReference type="Pfam" id="PF00353">
    <property type="entry name" value="HemolysinCabind"/>
    <property type="match status" value="4"/>
</dbReference>
<dbReference type="GO" id="GO:0016853">
    <property type="term" value="F:isomerase activity"/>
    <property type="evidence" value="ECO:0007669"/>
    <property type="project" value="UniProtKB-KW"/>
</dbReference>
<evidence type="ECO:0000256" key="3">
    <source>
        <dbReference type="ARBA" id="ARBA00022837"/>
    </source>
</evidence>
<comment type="subcellular location">
    <subcellularLocation>
        <location evidence="1">Secreted</location>
    </subcellularLocation>
</comment>
<dbReference type="AlphaFoldDB" id="A0A5E7F2W0"/>
<dbReference type="InterPro" id="IPR011049">
    <property type="entry name" value="Serralysin-like_metalloprot_C"/>
</dbReference>
<sequence>MNLTGNENNTLIGNASINVLQGGAGNDWLDGGLGADSLSGGTGDDVYIVDNVGDKVIELADEGRDLVKASVSYGLSANVEDALLLGAAAVNLTGNELANTLTGNAAANILNGGAGADTLIGGAGNDTYVVDHIGDNVIETGTSLTEVDTVQASINYTLGANVENLTLTGSAHVNGTGNALNNILLGNSGTNVLDGGLGADRMVGGTGNDTYVVDNLKDVVSETSTLAGEIDTVMASISYTLGANLENLTLTGSDNLNGTGNALNNVLIGNDGNNLLNGGLGNDVLDGGAANDTLIGGLGTDTLTGGTGADRFVFNALNEMGKGGLRDVITDFSSLDGDKLDFSKFDANLLSTGVNKFTFIDSNDFTGTGQLRFVDHVLYGNVNGDLVADFEIQLVGVNSFSSHDLVA</sequence>
<dbReference type="PROSITE" id="PS00330">
    <property type="entry name" value="HEMOLYSIN_CALCIUM"/>
    <property type="match status" value="2"/>
</dbReference>
<evidence type="ECO:0000256" key="2">
    <source>
        <dbReference type="ARBA" id="ARBA00022525"/>
    </source>
</evidence>
<dbReference type="SUPFAM" id="SSF51120">
    <property type="entry name" value="beta-Roll"/>
    <property type="match status" value="3"/>
</dbReference>
<gene>
    <name evidence="4" type="primary">algE5</name>
    <name evidence="4" type="ORF">PS704_05199</name>
</gene>
<dbReference type="Proteomes" id="UP000326557">
    <property type="component" value="Unassembled WGS sequence"/>
</dbReference>
<dbReference type="PANTHER" id="PTHR38340:SF1">
    <property type="entry name" value="S-LAYER PROTEIN"/>
    <property type="match status" value="1"/>
</dbReference>
<dbReference type="Gene3D" id="2.150.10.10">
    <property type="entry name" value="Serralysin-like metalloprotease, C-terminal"/>
    <property type="match status" value="3"/>
</dbReference>
<keyword evidence="3" id="KW-0106">Calcium</keyword>